<protein>
    <submittedName>
        <fullName evidence="4">GNAT family N-acetyltransferase</fullName>
    </submittedName>
</protein>
<keyword evidence="2" id="KW-0012">Acyltransferase</keyword>
<dbReference type="PANTHER" id="PTHR43877">
    <property type="entry name" value="AMINOALKYLPHOSPHONATE N-ACETYLTRANSFERASE-RELATED-RELATED"/>
    <property type="match status" value="1"/>
</dbReference>
<sequence>MTVRVAARADARRVAEVAASTFPLACPPGTRPEDIAQFVSNVLSAEHFENYIDDAARTVLIDETADADVVGYAMLVSGPPADPGIRATLSPEPTMEVSKLYVQPTQLGSGAAGRLMSSSLDHARHSGCATAWLGVNQQNVRAQKFYAKHGFEIVGTKTFVVGVQTHDDYVMQVRL</sequence>
<evidence type="ECO:0000313" key="5">
    <source>
        <dbReference type="Proteomes" id="UP001186104"/>
    </source>
</evidence>
<comment type="caution">
    <text evidence="4">The sequence shown here is derived from an EMBL/GenBank/DDBJ whole genome shotgun (WGS) entry which is preliminary data.</text>
</comment>
<dbReference type="SUPFAM" id="SSF55729">
    <property type="entry name" value="Acyl-CoA N-acyltransferases (Nat)"/>
    <property type="match status" value="1"/>
</dbReference>
<evidence type="ECO:0000256" key="2">
    <source>
        <dbReference type="ARBA" id="ARBA00023315"/>
    </source>
</evidence>
<evidence type="ECO:0000256" key="1">
    <source>
        <dbReference type="ARBA" id="ARBA00022679"/>
    </source>
</evidence>
<evidence type="ECO:0000313" key="4">
    <source>
        <dbReference type="EMBL" id="MDV6303246.1"/>
    </source>
</evidence>
<name>A0ABU4D0J8_9NOCA</name>
<feature type="domain" description="N-acetyltransferase" evidence="3">
    <location>
        <begin position="1"/>
        <end position="175"/>
    </location>
</feature>
<dbReference type="InterPro" id="IPR000182">
    <property type="entry name" value="GNAT_dom"/>
</dbReference>
<dbReference type="Proteomes" id="UP001186104">
    <property type="component" value="Unassembled WGS sequence"/>
</dbReference>
<accession>A0ABU4D0J8</accession>
<keyword evidence="1" id="KW-0808">Transferase</keyword>
<dbReference type="PROSITE" id="PS51186">
    <property type="entry name" value="GNAT"/>
    <property type="match status" value="1"/>
</dbReference>
<dbReference type="InterPro" id="IPR016181">
    <property type="entry name" value="Acyl_CoA_acyltransferase"/>
</dbReference>
<dbReference type="EMBL" id="JAWLKF010000005">
    <property type="protein sequence ID" value="MDV6303246.1"/>
    <property type="molecule type" value="Genomic_DNA"/>
</dbReference>
<dbReference type="InterPro" id="IPR050832">
    <property type="entry name" value="Bact_Acetyltransf"/>
</dbReference>
<keyword evidence="5" id="KW-1185">Reference proteome</keyword>
<gene>
    <name evidence="4" type="ORF">R3P93_11815</name>
</gene>
<dbReference type="CDD" id="cd04301">
    <property type="entry name" value="NAT_SF"/>
    <property type="match status" value="1"/>
</dbReference>
<dbReference type="RefSeq" id="WP_394855291.1">
    <property type="nucleotide sequence ID" value="NZ_JAWLKF010000005.1"/>
</dbReference>
<dbReference type="PANTHER" id="PTHR43877:SF1">
    <property type="entry name" value="ACETYLTRANSFERASE"/>
    <property type="match status" value="1"/>
</dbReference>
<reference evidence="4 5" key="1">
    <citation type="submission" date="2023-10" db="EMBL/GenBank/DDBJ databases">
        <title>Development of a sustainable strategy for remediation of hydrocarbon-contaminated territories based on the waste exchange concept.</title>
        <authorList>
            <person name="Krivoruchko A."/>
        </authorList>
    </citation>
    <scope>NUCLEOTIDE SEQUENCE [LARGE SCALE GENOMIC DNA]</scope>
    <source>
        <strain evidence="4 5">IEGM 1327</strain>
    </source>
</reference>
<evidence type="ECO:0000259" key="3">
    <source>
        <dbReference type="PROSITE" id="PS51186"/>
    </source>
</evidence>
<organism evidence="4 5">
    <name type="scientific">Rhodococcus cerastii</name>
    <dbReference type="NCBI Taxonomy" id="908616"/>
    <lineage>
        <taxon>Bacteria</taxon>
        <taxon>Bacillati</taxon>
        <taxon>Actinomycetota</taxon>
        <taxon>Actinomycetes</taxon>
        <taxon>Mycobacteriales</taxon>
        <taxon>Nocardiaceae</taxon>
        <taxon>Rhodococcus</taxon>
    </lineage>
</organism>
<dbReference type="Pfam" id="PF00583">
    <property type="entry name" value="Acetyltransf_1"/>
    <property type="match status" value="1"/>
</dbReference>
<proteinExistence type="predicted"/>
<dbReference type="Gene3D" id="3.40.630.30">
    <property type="match status" value="1"/>
</dbReference>